<protein>
    <submittedName>
        <fullName evidence="1">Uncharacterized protein</fullName>
    </submittedName>
</protein>
<proteinExistence type="predicted"/>
<sequence length="166" mass="19255">MKSFEEYSKNKYYRDGEDYAVDRLDHEVYGKVMDNLNQIYELGEAANFLNVKFKQNAMIKASKDFSSSMDSPFSLSTSIDRLTDIRDMANNFNIPTLSDKLNAFLTEDNLRLFTSLEDLLSYLMTNTGRRITKIGNVSEFRLRMALKRIFAERKLKGSSLMPKITR</sequence>
<evidence type="ECO:0000313" key="1">
    <source>
        <dbReference type="EMBL" id="MCS5736644.1"/>
    </source>
</evidence>
<organism evidence="1 2">
    <name type="scientific">Herbiconiux daphne</name>
    <dbReference type="NCBI Taxonomy" id="2970914"/>
    <lineage>
        <taxon>Bacteria</taxon>
        <taxon>Bacillati</taxon>
        <taxon>Actinomycetota</taxon>
        <taxon>Actinomycetes</taxon>
        <taxon>Micrococcales</taxon>
        <taxon>Microbacteriaceae</taxon>
        <taxon>Herbiconiux</taxon>
    </lineage>
</organism>
<name>A0ABT2H9T4_9MICO</name>
<dbReference type="RefSeq" id="WP_259542709.1">
    <property type="nucleotide sequence ID" value="NZ_JANLCJ010000094.1"/>
</dbReference>
<accession>A0ABT2H9T4</accession>
<comment type="caution">
    <text evidence="1">The sequence shown here is derived from an EMBL/GenBank/DDBJ whole genome shotgun (WGS) entry which is preliminary data.</text>
</comment>
<keyword evidence="2" id="KW-1185">Reference proteome</keyword>
<gene>
    <name evidence="1" type="ORF">N1032_23220</name>
</gene>
<evidence type="ECO:0000313" key="2">
    <source>
        <dbReference type="Proteomes" id="UP001165586"/>
    </source>
</evidence>
<dbReference type="EMBL" id="JANLCJ010000094">
    <property type="protein sequence ID" value="MCS5736644.1"/>
    <property type="molecule type" value="Genomic_DNA"/>
</dbReference>
<reference evidence="1" key="1">
    <citation type="submission" date="2022-08" db="EMBL/GenBank/DDBJ databases">
        <authorList>
            <person name="Deng Y."/>
            <person name="Han X.-F."/>
            <person name="Zhang Y.-Q."/>
        </authorList>
    </citation>
    <scope>NUCLEOTIDE SEQUENCE</scope>
    <source>
        <strain evidence="1">CPCC 203386</strain>
    </source>
</reference>
<dbReference type="Proteomes" id="UP001165586">
    <property type="component" value="Unassembled WGS sequence"/>
</dbReference>